<reference evidence="7" key="1">
    <citation type="submission" date="2013-05" db="EMBL/GenBank/DDBJ databases">
        <authorList>
            <person name="Yim A.K.Y."/>
            <person name="Chan T.F."/>
            <person name="Ji K.M."/>
            <person name="Liu X.Y."/>
            <person name="Zhou J.W."/>
            <person name="Li R.Q."/>
            <person name="Yang K.Y."/>
            <person name="Li J."/>
            <person name="Li M."/>
            <person name="Law P.T.W."/>
            <person name="Wu Y.L."/>
            <person name="Cai Z.L."/>
            <person name="Qin H."/>
            <person name="Bao Y."/>
            <person name="Leung R.K.K."/>
            <person name="Ng P.K.S."/>
            <person name="Zou J."/>
            <person name="Zhong X.J."/>
            <person name="Ran P.X."/>
            <person name="Zhong N.S."/>
            <person name="Liu Z.G."/>
            <person name="Tsui S.K.W."/>
        </authorList>
    </citation>
    <scope>NUCLEOTIDE SEQUENCE</scope>
    <source>
        <strain evidence="7">Derf</strain>
        <tissue evidence="7">Whole organism</tissue>
    </source>
</reference>
<feature type="transmembrane region" description="Helical" evidence="6">
    <location>
        <begin position="69"/>
        <end position="87"/>
    </location>
</feature>
<evidence type="ECO:0000256" key="3">
    <source>
        <dbReference type="ARBA" id="ARBA00022692"/>
    </source>
</evidence>
<dbReference type="GO" id="GO:0016020">
    <property type="term" value="C:membrane"/>
    <property type="evidence" value="ECO:0007669"/>
    <property type="project" value="UniProtKB-SubCell"/>
</dbReference>
<feature type="transmembrane region" description="Helical" evidence="6">
    <location>
        <begin position="39"/>
        <end position="63"/>
    </location>
</feature>
<organism evidence="7 8">
    <name type="scientific">Dermatophagoides farinae</name>
    <name type="common">American house dust mite</name>
    <dbReference type="NCBI Taxonomy" id="6954"/>
    <lineage>
        <taxon>Eukaryota</taxon>
        <taxon>Metazoa</taxon>
        <taxon>Ecdysozoa</taxon>
        <taxon>Arthropoda</taxon>
        <taxon>Chelicerata</taxon>
        <taxon>Arachnida</taxon>
        <taxon>Acari</taxon>
        <taxon>Acariformes</taxon>
        <taxon>Sarcoptiformes</taxon>
        <taxon>Astigmata</taxon>
        <taxon>Psoroptidia</taxon>
        <taxon>Analgoidea</taxon>
        <taxon>Pyroglyphidae</taxon>
        <taxon>Dermatophagoidinae</taxon>
        <taxon>Dermatophagoides</taxon>
    </lineage>
</organism>
<keyword evidence="5 6" id="KW-0472">Membrane</keyword>
<dbReference type="GO" id="GO:0015085">
    <property type="term" value="F:calcium ion transmembrane transporter activity"/>
    <property type="evidence" value="ECO:0007669"/>
    <property type="project" value="TreeGrafter"/>
</dbReference>
<feature type="transmembrane region" description="Helical" evidence="6">
    <location>
        <begin position="188"/>
        <end position="206"/>
    </location>
</feature>
<name>A0A922ID43_DERFA</name>
<evidence type="ECO:0000256" key="5">
    <source>
        <dbReference type="ARBA" id="ARBA00023136"/>
    </source>
</evidence>
<evidence type="ECO:0000256" key="1">
    <source>
        <dbReference type="ARBA" id="ARBA00004141"/>
    </source>
</evidence>
<dbReference type="GO" id="GO:0005794">
    <property type="term" value="C:Golgi apparatus"/>
    <property type="evidence" value="ECO:0007669"/>
    <property type="project" value="TreeGrafter"/>
</dbReference>
<evidence type="ECO:0000313" key="8">
    <source>
        <dbReference type="Proteomes" id="UP000790347"/>
    </source>
</evidence>
<keyword evidence="4 6" id="KW-1133">Transmembrane helix</keyword>
<sequence>MQEFWNGFLSSFTLILASEFGDKTFLTTSIFSLEYPRCLVFMSSMFALTTMNILSIFLGTMTANISPFIIHYISIILFAMFGIKMIVEGYSMKKDSDLSEMEKMIEKQAISSAKNVSTLSLYSIVFLKIFSLIFLAEWGDRSQLSTILLAAKQNRWAVGLGSFCGNFLTNATAVLCSRIVSEIISVRNVQIIGGFVFIFCSIFKYYSS</sequence>
<dbReference type="GO" id="GO:0032468">
    <property type="term" value="P:Golgi calcium ion homeostasis"/>
    <property type="evidence" value="ECO:0007669"/>
    <property type="project" value="TreeGrafter"/>
</dbReference>
<comment type="subcellular location">
    <subcellularLocation>
        <location evidence="1 6">Membrane</location>
        <topology evidence="1 6">Multi-pass membrane protein</topology>
    </subcellularLocation>
</comment>
<protein>
    <recommendedName>
        <fullName evidence="6">GDT1 family protein</fullName>
    </recommendedName>
</protein>
<evidence type="ECO:0000256" key="2">
    <source>
        <dbReference type="ARBA" id="ARBA00009190"/>
    </source>
</evidence>
<dbReference type="PANTHER" id="PTHR12608:SF1">
    <property type="entry name" value="TRANSMEMBRANE PROTEIN 165"/>
    <property type="match status" value="1"/>
</dbReference>
<proteinExistence type="inferred from homology"/>
<dbReference type="EMBL" id="ASGP02000001">
    <property type="protein sequence ID" value="KAH9528613.1"/>
    <property type="molecule type" value="Genomic_DNA"/>
</dbReference>
<reference evidence="7" key="2">
    <citation type="journal article" date="2022" name="Res Sq">
        <title>Comparative Genomics Reveals Insights into the Divergent Evolution of Astigmatic Mites and Household Pest Adaptations.</title>
        <authorList>
            <person name="Xiong Q."/>
            <person name="Wan A.T.-Y."/>
            <person name="Liu X.-Y."/>
            <person name="Fung C.S.-H."/>
            <person name="Xiao X."/>
            <person name="Malainual N."/>
            <person name="Hou J."/>
            <person name="Wang L."/>
            <person name="Wang M."/>
            <person name="Yang K."/>
            <person name="Cui Y."/>
            <person name="Leung E."/>
            <person name="Nong W."/>
            <person name="Shin S.-K."/>
            <person name="Au S."/>
            <person name="Jeong K.Y."/>
            <person name="Chew F.T."/>
            <person name="Hui J."/>
            <person name="Leung T.F."/>
            <person name="Tungtrongchitr A."/>
            <person name="Zhong N."/>
            <person name="Liu Z."/>
            <person name="Tsui S."/>
        </authorList>
    </citation>
    <scope>NUCLEOTIDE SEQUENCE</scope>
    <source>
        <strain evidence="7">Derf</strain>
        <tissue evidence="7">Whole organism</tissue>
    </source>
</reference>
<comment type="caution">
    <text evidence="7">The sequence shown here is derived from an EMBL/GenBank/DDBJ whole genome shotgun (WGS) entry which is preliminary data.</text>
</comment>
<keyword evidence="3 6" id="KW-0812">Transmembrane</keyword>
<feature type="transmembrane region" description="Helical" evidence="6">
    <location>
        <begin position="116"/>
        <end position="136"/>
    </location>
</feature>
<dbReference type="InterPro" id="IPR001727">
    <property type="entry name" value="GDT1-like"/>
</dbReference>
<comment type="similarity">
    <text evidence="2 6">Belongs to the GDT1 family.</text>
</comment>
<dbReference type="AlphaFoldDB" id="A0A922ID43"/>
<dbReference type="Proteomes" id="UP000790347">
    <property type="component" value="Unassembled WGS sequence"/>
</dbReference>
<keyword evidence="8" id="KW-1185">Reference proteome</keyword>
<gene>
    <name evidence="7" type="ORF">DERF_002539</name>
</gene>
<evidence type="ECO:0000313" key="7">
    <source>
        <dbReference type="EMBL" id="KAH9528613.1"/>
    </source>
</evidence>
<accession>A0A922ID43</accession>
<dbReference type="GO" id="GO:0005384">
    <property type="term" value="F:manganese ion transmembrane transporter activity"/>
    <property type="evidence" value="ECO:0007669"/>
    <property type="project" value="TreeGrafter"/>
</dbReference>
<evidence type="ECO:0000256" key="6">
    <source>
        <dbReference type="RuleBase" id="RU365102"/>
    </source>
</evidence>
<dbReference type="GO" id="GO:0032472">
    <property type="term" value="P:Golgi calcium ion transport"/>
    <property type="evidence" value="ECO:0007669"/>
    <property type="project" value="TreeGrafter"/>
</dbReference>
<feature type="transmembrane region" description="Helical" evidence="6">
    <location>
        <begin position="156"/>
        <end position="176"/>
    </location>
</feature>
<dbReference type="PANTHER" id="PTHR12608">
    <property type="entry name" value="TRANSMEMBRANE PROTEIN HTP-1 RELATED"/>
    <property type="match status" value="1"/>
</dbReference>
<evidence type="ECO:0000256" key="4">
    <source>
        <dbReference type="ARBA" id="ARBA00022989"/>
    </source>
</evidence>
<dbReference type="Pfam" id="PF01169">
    <property type="entry name" value="GDT1"/>
    <property type="match status" value="2"/>
</dbReference>